<evidence type="ECO:0000313" key="13">
    <source>
        <dbReference type="EMBL" id="KAL0469863.1"/>
    </source>
</evidence>
<evidence type="ECO:0000256" key="10">
    <source>
        <dbReference type="ARBA" id="ARBA00048721"/>
    </source>
</evidence>
<keyword evidence="8" id="KW-0067">ATP-binding</keyword>
<comment type="caution">
    <text evidence="13">The sequence shown here is derived from an EMBL/GenBank/DDBJ whole genome shotgun (WGS) entry which is preliminary data.</text>
</comment>
<organism evidence="13 14">
    <name type="scientific">Neurospora intermedia</name>
    <dbReference type="NCBI Taxonomy" id="5142"/>
    <lineage>
        <taxon>Eukaryota</taxon>
        <taxon>Fungi</taxon>
        <taxon>Dikarya</taxon>
        <taxon>Ascomycota</taxon>
        <taxon>Pezizomycotina</taxon>
        <taxon>Sordariomycetes</taxon>
        <taxon>Sordariomycetidae</taxon>
        <taxon>Sordariales</taxon>
        <taxon>Sordariaceae</taxon>
        <taxon>Neurospora</taxon>
    </lineage>
</organism>
<comment type="catalytic activity">
    <reaction evidence="10">
        <text>nicotinate beta-D-ribonucleotide + ATP + H(+) = deamido-NAD(+) + diphosphate</text>
        <dbReference type="Rhea" id="RHEA:22860"/>
        <dbReference type="ChEBI" id="CHEBI:15378"/>
        <dbReference type="ChEBI" id="CHEBI:30616"/>
        <dbReference type="ChEBI" id="CHEBI:33019"/>
        <dbReference type="ChEBI" id="CHEBI:57502"/>
        <dbReference type="ChEBI" id="CHEBI:58437"/>
        <dbReference type="EC" id="2.7.7.18"/>
    </reaction>
</comment>
<evidence type="ECO:0000256" key="8">
    <source>
        <dbReference type="ARBA" id="ARBA00022840"/>
    </source>
</evidence>
<dbReference type="Pfam" id="PF01467">
    <property type="entry name" value="CTP_transf_like"/>
    <property type="match status" value="1"/>
</dbReference>
<dbReference type="Proteomes" id="UP001451303">
    <property type="component" value="Unassembled WGS sequence"/>
</dbReference>
<feature type="compositionally biased region" description="Low complexity" evidence="11">
    <location>
        <begin position="333"/>
        <end position="347"/>
    </location>
</feature>
<proteinExistence type="inferred from homology"/>
<sequence length="347" mass="38177">MSSQPATGMATPVTYPPPEQASTGNTMVPYTFPQAKLKLQQTQPGRTPLVLVACGSFSPITFLHLRMFEMASDFVRFNTNFEVCGGYLSPVSDAYKKAGLAPGHHRVEMCSRAVEHSSWLMVDPFETVNCNENGEPAYVPTARVLRHFDHEINTVLGGIEGTDGVRRKAKIALLAGADLVMSMGMNAFPSTRHQLRIEGYCRVSLHNKLTHCTGEPGLWSPVDLGVILGEYGAFIIERSGTDIDEALATLRQYEDNIWVISQVIQNDISSTKVRLFLKKDLSVRYLIPDPVVEYIEEHGLFQDEQSSKKKNNDASSTGGKGKEKEKPTTADGTSTPSSSTEEMTQQS</sequence>
<gene>
    <name evidence="13" type="ORF">QR685DRAFT_545345</name>
</gene>
<evidence type="ECO:0000256" key="6">
    <source>
        <dbReference type="ARBA" id="ARBA00022695"/>
    </source>
</evidence>
<evidence type="ECO:0000256" key="3">
    <source>
        <dbReference type="ARBA" id="ARBA00007064"/>
    </source>
</evidence>
<dbReference type="InterPro" id="IPR014729">
    <property type="entry name" value="Rossmann-like_a/b/a_fold"/>
</dbReference>
<feature type="region of interest" description="Disordered" evidence="11">
    <location>
        <begin position="1"/>
        <end position="22"/>
    </location>
</feature>
<reference evidence="13 14" key="1">
    <citation type="submission" date="2023-09" db="EMBL/GenBank/DDBJ databases">
        <title>Multi-omics analysis of a traditional fermented food reveals byproduct-associated fungal strains for waste-to-food upcycling.</title>
        <authorList>
            <consortium name="Lawrence Berkeley National Laboratory"/>
            <person name="Rekdal V.M."/>
            <person name="Villalobos-Escobedo J.M."/>
            <person name="Rodriguez-Valeron N."/>
            <person name="Garcia M.O."/>
            <person name="Vasquez D.P."/>
            <person name="Damayanti I."/>
            <person name="Sorensen P.M."/>
            <person name="Baidoo E.E."/>
            <person name="De Carvalho A.C."/>
            <person name="Riley R."/>
            <person name="Lipzen A."/>
            <person name="He G."/>
            <person name="Yan M."/>
            <person name="Haridas S."/>
            <person name="Daum C."/>
            <person name="Yoshinaga Y."/>
            <person name="Ng V."/>
            <person name="Grigoriev I.V."/>
            <person name="Munk R."/>
            <person name="Nuraida L."/>
            <person name="Wijaya C.H."/>
            <person name="Morales P.-C."/>
            <person name="Keasling J.D."/>
        </authorList>
    </citation>
    <scope>NUCLEOTIDE SEQUENCE [LARGE SCALE GENOMIC DNA]</scope>
    <source>
        <strain evidence="13 14">FGSC 2613</strain>
    </source>
</reference>
<keyword evidence="5" id="KW-0808">Transferase</keyword>
<dbReference type="PANTHER" id="PTHR12039">
    <property type="entry name" value="NICOTINAMIDE MONONUCLEOTIDE ADENYLYLTRANSFERASE"/>
    <property type="match status" value="1"/>
</dbReference>
<protein>
    <recommendedName>
        <fullName evidence="12">Cytidyltransferase-like domain-containing protein</fullName>
    </recommendedName>
</protein>
<dbReference type="InterPro" id="IPR045094">
    <property type="entry name" value="NMNAT_euk"/>
</dbReference>
<comment type="pathway">
    <text evidence="2">Cofactor biosynthesis; NAD(+) biosynthesis; deamido-NAD(+) from nicotinate D-ribonucleotide: step 1/1.</text>
</comment>
<keyword evidence="7" id="KW-0547">Nucleotide-binding</keyword>
<evidence type="ECO:0000256" key="4">
    <source>
        <dbReference type="ARBA" id="ARBA00022642"/>
    </source>
</evidence>
<keyword evidence="14" id="KW-1185">Reference proteome</keyword>
<evidence type="ECO:0000313" key="14">
    <source>
        <dbReference type="Proteomes" id="UP001451303"/>
    </source>
</evidence>
<feature type="compositionally biased region" description="Basic and acidic residues" evidence="11">
    <location>
        <begin position="302"/>
        <end position="312"/>
    </location>
</feature>
<dbReference type="PANTHER" id="PTHR12039:SF0">
    <property type="entry name" value="NICOTINAMIDE-NUCLEOTIDE ADENYLYLTRANSFERASE"/>
    <property type="match status" value="1"/>
</dbReference>
<dbReference type="CDD" id="cd09286">
    <property type="entry name" value="NMNAT_Eukarya"/>
    <property type="match status" value="1"/>
</dbReference>
<dbReference type="Gene3D" id="3.40.50.620">
    <property type="entry name" value="HUPs"/>
    <property type="match status" value="1"/>
</dbReference>
<evidence type="ECO:0000256" key="11">
    <source>
        <dbReference type="SAM" id="MobiDB-lite"/>
    </source>
</evidence>
<keyword evidence="6" id="KW-0548">Nucleotidyltransferase</keyword>
<keyword evidence="9" id="KW-0520">NAD</keyword>
<evidence type="ECO:0000259" key="12">
    <source>
        <dbReference type="Pfam" id="PF01467"/>
    </source>
</evidence>
<evidence type="ECO:0000256" key="5">
    <source>
        <dbReference type="ARBA" id="ARBA00022679"/>
    </source>
</evidence>
<dbReference type="InterPro" id="IPR004821">
    <property type="entry name" value="Cyt_trans-like"/>
</dbReference>
<dbReference type="InterPro" id="IPR051182">
    <property type="entry name" value="Euk_NMN_adenylyltrnsfrase"/>
</dbReference>
<dbReference type="SUPFAM" id="SSF52374">
    <property type="entry name" value="Nucleotidylyl transferase"/>
    <property type="match status" value="1"/>
</dbReference>
<evidence type="ECO:0000256" key="7">
    <source>
        <dbReference type="ARBA" id="ARBA00022741"/>
    </source>
</evidence>
<keyword evidence="4" id="KW-0662">Pyridine nucleotide biosynthesis</keyword>
<evidence type="ECO:0000256" key="2">
    <source>
        <dbReference type="ARBA" id="ARBA00005019"/>
    </source>
</evidence>
<evidence type="ECO:0000256" key="1">
    <source>
        <dbReference type="ARBA" id="ARBA00004658"/>
    </source>
</evidence>
<comment type="similarity">
    <text evidence="3">Belongs to the eukaryotic NMN adenylyltransferase family.</text>
</comment>
<comment type="pathway">
    <text evidence="1">Cofactor biosynthesis; NAD(+) biosynthesis; NAD(+) from nicotinamide D-ribonucleotide: step 1/1.</text>
</comment>
<name>A0ABR3DDA9_NEUIN</name>
<dbReference type="EMBL" id="JAVLET010000005">
    <property type="protein sequence ID" value="KAL0469863.1"/>
    <property type="molecule type" value="Genomic_DNA"/>
</dbReference>
<feature type="region of interest" description="Disordered" evidence="11">
    <location>
        <begin position="302"/>
        <end position="347"/>
    </location>
</feature>
<accession>A0ABR3DDA9</accession>
<feature type="domain" description="Cytidyltransferase-like" evidence="12">
    <location>
        <begin position="52"/>
        <end position="274"/>
    </location>
</feature>
<evidence type="ECO:0000256" key="9">
    <source>
        <dbReference type="ARBA" id="ARBA00023027"/>
    </source>
</evidence>